<evidence type="ECO:0000313" key="2">
    <source>
        <dbReference type="EMBL" id="MBY8826434.1"/>
    </source>
</evidence>
<proteinExistence type="predicted"/>
<dbReference type="InterPro" id="IPR038444">
    <property type="entry name" value="DUF465_sf"/>
</dbReference>
<reference evidence="2 3" key="1">
    <citation type="submission" date="2021-08" db="EMBL/GenBank/DDBJ databases">
        <authorList>
            <person name="Tuo L."/>
        </authorList>
    </citation>
    <scope>NUCLEOTIDE SEQUENCE [LARGE SCALE GENOMIC DNA]</scope>
    <source>
        <strain evidence="2 3">JCM 31229</strain>
    </source>
</reference>
<comment type="caution">
    <text evidence="2">The sequence shown here is derived from an EMBL/GenBank/DDBJ whole genome shotgun (WGS) entry which is preliminary data.</text>
</comment>
<keyword evidence="3" id="KW-1185">Reference proteome</keyword>
<name>A0ABS7PYI8_9SPHN</name>
<dbReference type="Proteomes" id="UP000706039">
    <property type="component" value="Unassembled WGS sequence"/>
</dbReference>
<protein>
    <submittedName>
        <fullName evidence="2">YdcH family protein</fullName>
    </submittedName>
</protein>
<dbReference type="EMBL" id="JAINVV010000018">
    <property type="protein sequence ID" value="MBY8826434.1"/>
    <property type="molecule type" value="Genomic_DNA"/>
</dbReference>
<dbReference type="RefSeq" id="WP_222990418.1">
    <property type="nucleotide sequence ID" value="NZ_JAINVV010000006.1"/>
</dbReference>
<accession>A0ABS7PYI8</accession>
<sequence>MSIHMSYLKREHARLDAEIERASRERRPDEILIARLKTLKLAVKDQMAACRESSGDSRAA</sequence>
<dbReference type="Gene3D" id="6.10.280.50">
    <property type="match status" value="1"/>
</dbReference>
<dbReference type="Pfam" id="PF04325">
    <property type="entry name" value="DUF465"/>
    <property type="match status" value="1"/>
</dbReference>
<gene>
    <name evidence="1" type="ORF">K7G82_13415</name>
    <name evidence="2" type="ORF">K7G82_29290</name>
</gene>
<dbReference type="InterPro" id="IPR007420">
    <property type="entry name" value="DUF465"/>
</dbReference>
<dbReference type="EMBL" id="JAINVV010000006">
    <property type="protein sequence ID" value="MBY8823299.1"/>
    <property type="molecule type" value="Genomic_DNA"/>
</dbReference>
<evidence type="ECO:0000313" key="1">
    <source>
        <dbReference type="EMBL" id="MBY8823299.1"/>
    </source>
</evidence>
<organism evidence="2 3">
    <name type="scientific">Sphingomonas colocasiae</name>
    <dbReference type="NCBI Taxonomy" id="1848973"/>
    <lineage>
        <taxon>Bacteria</taxon>
        <taxon>Pseudomonadati</taxon>
        <taxon>Pseudomonadota</taxon>
        <taxon>Alphaproteobacteria</taxon>
        <taxon>Sphingomonadales</taxon>
        <taxon>Sphingomonadaceae</taxon>
        <taxon>Sphingomonas</taxon>
    </lineage>
</organism>
<evidence type="ECO:0000313" key="3">
    <source>
        <dbReference type="Proteomes" id="UP000706039"/>
    </source>
</evidence>